<evidence type="ECO:0000256" key="3">
    <source>
        <dbReference type="ARBA" id="ARBA00023274"/>
    </source>
</evidence>
<feature type="domain" description="Large ribosomal subunit protein uL2 RNA-binding" evidence="8">
    <location>
        <begin position="38"/>
        <end position="114"/>
    </location>
</feature>
<dbReference type="HAMAP" id="MF_01320_B">
    <property type="entry name" value="Ribosomal_uL2_B"/>
    <property type="match status" value="1"/>
</dbReference>
<dbReference type="NCBIfam" id="TIGR01171">
    <property type="entry name" value="rplB_bact"/>
    <property type="match status" value="1"/>
</dbReference>
<keyword evidence="3" id="KW-0687">Ribonucleoprotein</keyword>
<dbReference type="PROSITE" id="PS00467">
    <property type="entry name" value="RIBOSOMAL_L2"/>
    <property type="match status" value="1"/>
</dbReference>
<keyword evidence="9" id="KW-0934">Plastid</keyword>
<reference evidence="9" key="1">
    <citation type="journal article" date="2015" name="J. Phycol.">
        <title>The Choreocolax polysiphoniae plastid forces a reevaluation of the evolutionary pathways to parasitism in red algae.</title>
        <authorList>
            <person name="Salomaki E.D."/>
            <person name="Nickles K.R."/>
            <person name="Lane C.E."/>
        </authorList>
    </citation>
    <scope>NUCLEOTIDE SEQUENCE</scope>
</reference>
<accession>A0A0B5VQD6</accession>
<comment type="similarity">
    <text evidence="1">Belongs to the universal ribosomal protein uL2 family.</text>
</comment>
<dbReference type="SUPFAM" id="SSF50249">
    <property type="entry name" value="Nucleic acid-binding proteins"/>
    <property type="match status" value="1"/>
</dbReference>
<dbReference type="GO" id="GO:0032543">
    <property type="term" value="P:mitochondrial translation"/>
    <property type="evidence" value="ECO:0007669"/>
    <property type="project" value="TreeGrafter"/>
</dbReference>
<evidence type="ECO:0000256" key="1">
    <source>
        <dbReference type="ARBA" id="ARBA00005636"/>
    </source>
</evidence>
<dbReference type="InterPro" id="IPR022671">
    <property type="entry name" value="Ribosomal_uL2_CS"/>
</dbReference>
<dbReference type="Gene3D" id="4.10.950.10">
    <property type="entry name" value="Ribosomal protein L2, domain 3"/>
    <property type="match status" value="1"/>
</dbReference>
<name>A0A0B5VQD6_9FLOR</name>
<dbReference type="GO" id="GO:0003723">
    <property type="term" value="F:RNA binding"/>
    <property type="evidence" value="ECO:0007669"/>
    <property type="project" value="InterPro"/>
</dbReference>
<evidence type="ECO:0000256" key="5">
    <source>
        <dbReference type="ARBA" id="ARBA00069872"/>
    </source>
</evidence>
<dbReference type="PANTHER" id="PTHR13691">
    <property type="entry name" value="RIBOSOMAL PROTEIN L2"/>
    <property type="match status" value="1"/>
</dbReference>
<protein>
    <recommendedName>
        <fullName evidence="5">Large ribosomal subunit protein uL2m</fullName>
    </recommendedName>
    <alternativeName>
        <fullName evidence="4">50S ribosomal protein L2, chloroplastic</fullName>
    </alternativeName>
</protein>
<dbReference type="InterPro" id="IPR022669">
    <property type="entry name" value="Ribosomal_uL2_C"/>
</dbReference>
<sequence>MYKISTSNNQNKIIHRLKNIKQNKPEKKLTYNKHRAQGRNNRGVITSRHRGNGHKKKYRIIDFKRDKRDILGKVIDIQYDPYRNAKIALINYKDGKKTYILHPKSLQINNFIISGNNIPIEIGNALPLKKIPLGTAVHNIEITPNKGGQIVRAAGTYAKVIAKKNNMITLKLPSNEIRQIQEKCYATIGQVGNINYNNIKKGKAGKNRWLSKRPQVRGIAMNPIDHPHGGGEGRSPIGKLKPVTPWGKPTLGYKTRKKKKYSNNYILDYQK</sequence>
<dbReference type="InterPro" id="IPR022666">
    <property type="entry name" value="Ribosomal_uL2_RNA-bd_dom"/>
</dbReference>
<dbReference type="InterPro" id="IPR012340">
    <property type="entry name" value="NA-bd_OB-fold"/>
</dbReference>
<geneLocation type="plastid" evidence="9"/>
<dbReference type="InterPro" id="IPR002171">
    <property type="entry name" value="Ribosomal_uL2"/>
</dbReference>
<dbReference type="InterPro" id="IPR008991">
    <property type="entry name" value="Translation_prot_SH3-like_sf"/>
</dbReference>
<dbReference type="Gene3D" id="2.30.30.30">
    <property type="match status" value="1"/>
</dbReference>
<dbReference type="AlphaFoldDB" id="A0A0B5VQD6"/>
<dbReference type="PIRSF" id="PIRSF002158">
    <property type="entry name" value="Ribosomal_L2"/>
    <property type="match status" value="1"/>
</dbReference>
<dbReference type="PANTHER" id="PTHR13691:SF5">
    <property type="entry name" value="LARGE RIBOSOMAL SUBUNIT PROTEIN UL2M"/>
    <property type="match status" value="1"/>
</dbReference>
<dbReference type="SMART" id="SM01383">
    <property type="entry name" value="Ribosomal_L2"/>
    <property type="match status" value="1"/>
</dbReference>
<dbReference type="FunFam" id="4.10.950.10:FF:000001">
    <property type="entry name" value="50S ribosomal protein L2"/>
    <property type="match status" value="1"/>
</dbReference>
<evidence type="ECO:0000256" key="2">
    <source>
        <dbReference type="ARBA" id="ARBA00022980"/>
    </source>
</evidence>
<evidence type="ECO:0000256" key="4">
    <source>
        <dbReference type="ARBA" id="ARBA00035445"/>
    </source>
</evidence>
<dbReference type="Pfam" id="PF00181">
    <property type="entry name" value="Ribosomal_L2_N"/>
    <property type="match status" value="1"/>
</dbReference>
<organism evidence="9">
    <name type="scientific">Choreocolax polysiphoniae</name>
    <dbReference type="NCBI Taxonomy" id="282351"/>
    <lineage>
        <taxon>Eukaryota</taxon>
        <taxon>Rhodophyta</taxon>
        <taxon>Florideophyceae</taxon>
        <taxon>Rhodymeniophycidae</taxon>
        <taxon>Gigartinales</taxon>
        <taxon>Choreocolacaceae</taxon>
        <taxon>Choreocolax</taxon>
    </lineage>
</organism>
<dbReference type="FunFam" id="2.30.30.30:FF:000001">
    <property type="entry name" value="50S ribosomal protein L2"/>
    <property type="match status" value="1"/>
</dbReference>
<dbReference type="RefSeq" id="YP_009122064.1">
    <property type="nucleotide sequence ID" value="NC_026522.1"/>
</dbReference>
<dbReference type="GO" id="GO:0016740">
    <property type="term" value="F:transferase activity"/>
    <property type="evidence" value="ECO:0007669"/>
    <property type="project" value="InterPro"/>
</dbReference>
<dbReference type="Pfam" id="PF03947">
    <property type="entry name" value="Ribosomal_L2_C"/>
    <property type="match status" value="1"/>
</dbReference>
<dbReference type="SUPFAM" id="SSF50104">
    <property type="entry name" value="Translation proteins SH3-like domain"/>
    <property type="match status" value="1"/>
</dbReference>
<dbReference type="InterPro" id="IPR005880">
    <property type="entry name" value="Ribosomal_uL2_bac/org-type"/>
</dbReference>
<feature type="region of interest" description="Disordered" evidence="6">
    <location>
        <begin position="220"/>
        <end position="241"/>
    </location>
</feature>
<evidence type="ECO:0000259" key="8">
    <source>
        <dbReference type="SMART" id="SM01383"/>
    </source>
</evidence>
<evidence type="ECO:0000256" key="6">
    <source>
        <dbReference type="SAM" id="MobiDB-lite"/>
    </source>
</evidence>
<proteinExistence type="inferred from homology"/>
<feature type="domain" description="Large ribosomal subunit protein uL2 C-terminal" evidence="7">
    <location>
        <begin position="120"/>
        <end position="249"/>
    </location>
</feature>
<gene>
    <name evidence="9" type="primary">rpl2</name>
</gene>
<dbReference type="GeneID" id="23629399"/>
<dbReference type="EMBL" id="KP308096">
    <property type="protein sequence ID" value="AJH65822.1"/>
    <property type="molecule type" value="Genomic_DNA"/>
</dbReference>
<dbReference type="GO" id="GO:0005762">
    <property type="term" value="C:mitochondrial large ribosomal subunit"/>
    <property type="evidence" value="ECO:0007669"/>
    <property type="project" value="TreeGrafter"/>
</dbReference>
<dbReference type="InterPro" id="IPR014726">
    <property type="entry name" value="Ribosomal_uL2_dom3"/>
</dbReference>
<dbReference type="InterPro" id="IPR014722">
    <property type="entry name" value="Rib_uL2_dom2"/>
</dbReference>
<evidence type="ECO:0000313" key="9">
    <source>
        <dbReference type="EMBL" id="AJH65822.1"/>
    </source>
</evidence>
<dbReference type="Gene3D" id="2.40.50.140">
    <property type="entry name" value="Nucleic acid-binding proteins"/>
    <property type="match status" value="1"/>
</dbReference>
<keyword evidence="2 9" id="KW-0689">Ribosomal protein</keyword>
<dbReference type="GO" id="GO:0003735">
    <property type="term" value="F:structural constituent of ribosome"/>
    <property type="evidence" value="ECO:0007669"/>
    <property type="project" value="InterPro"/>
</dbReference>
<evidence type="ECO:0000259" key="7">
    <source>
        <dbReference type="SMART" id="SM01382"/>
    </source>
</evidence>
<dbReference type="SMART" id="SM01382">
    <property type="entry name" value="Ribosomal_L2_C"/>
    <property type="match status" value="1"/>
</dbReference>